<reference evidence="2 3" key="1">
    <citation type="journal article" date="2021" name="Nat. Commun.">
        <title>Genetic determinants of endophytism in the Arabidopsis root mycobiome.</title>
        <authorList>
            <person name="Mesny F."/>
            <person name="Miyauchi S."/>
            <person name="Thiergart T."/>
            <person name="Pickel B."/>
            <person name="Atanasova L."/>
            <person name="Karlsson M."/>
            <person name="Huettel B."/>
            <person name="Barry K.W."/>
            <person name="Haridas S."/>
            <person name="Chen C."/>
            <person name="Bauer D."/>
            <person name="Andreopoulos W."/>
            <person name="Pangilinan J."/>
            <person name="LaButti K."/>
            <person name="Riley R."/>
            <person name="Lipzen A."/>
            <person name="Clum A."/>
            <person name="Drula E."/>
            <person name="Henrissat B."/>
            <person name="Kohler A."/>
            <person name="Grigoriev I.V."/>
            <person name="Martin F.M."/>
            <person name="Hacquard S."/>
        </authorList>
    </citation>
    <scope>NUCLEOTIDE SEQUENCE [LARGE SCALE GENOMIC DNA]</scope>
    <source>
        <strain evidence="2 3">MPI-SDFR-AT-0080</strain>
    </source>
</reference>
<evidence type="ECO:0008006" key="4">
    <source>
        <dbReference type="Google" id="ProtNLM"/>
    </source>
</evidence>
<organism evidence="2 3">
    <name type="scientific">Macrophomina phaseolina</name>
    <dbReference type="NCBI Taxonomy" id="35725"/>
    <lineage>
        <taxon>Eukaryota</taxon>
        <taxon>Fungi</taxon>
        <taxon>Dikarya</taxon>
        <taxon>Ascomycota</taxon>
        <taxon>Pezizomycotina</taxon>
        <taxon>Dothideomycetes</taxon>
        <taxon>Dothideomycetes incertae sedis</taxon>
        <taxon>Botryosphaeriales</taxon>
        <taxon>Botryosphaeriaceae</taxon>
        <taxon>Macrophomina</taxon>
    </lineage>
</organism>
<dbReference type="Proteomes" id="UP000774617">
    <property type="component" value="Unassembled WGS sequence"/>
</dbReference>
<sequence>MAPADQLPDELLFEILGYIDTARRRGDYEGAWGSHERVKGNPKNPVLRFCLVSKRFLRVGEPVLYSFFSNGMDENAQPHTSRRQFLHRIIERPDLAARVSEIHFEVMEGDMGSVTRPRRTMYGIVGYGDERSDEDSDTASEQNHHRDAREMMLDDSEEEEDENAIQNLNSRADRIAFVTAAHQVEMQNKSAWLEDLRAGNPYAELVLLLCQCLNLTKLLLRVPDKSGYDFNYRNLRMLLGQVEKNNTAGNANGPLRNLRTLEIEYAADKVDSVFALGFPAQYMQDFFTIPSLRELKGYMISTRSRYTEGFETDSEMDPDDLGGPFALLDSSSPTHDDEVPAATNTTGNPLTSTWPNCTSHIQSLTLTCANITAETLHTLLTACANLIHLHLSWSSDDPTFTSHDLGAETTPYGQAFHPPSIMSALNTHACTLASLTLHASPALFFSPDDDGDGSGDSHPPVPRLGSLAAFAALKKLSISALLLTGGLSRAPATVLTRRGKRVRRWITRAPREPWSALADVLPESLEELGVECDAQVEAAVVRYVTPVVVEIARGTGSGARLARLRRLVLEGGWERRMVPARKAELCEALRGCGRDREHLIMVSTKLQASTDQLHKSYREQLERQLSKSARRELERAGAWDELNLDLK</sequence>
<dbReference type="EMBL" id="JAGTJR010000014">
    <property type="protein sequence ID" value="KAH7049157.1"/>
    <property type="molecule type" value="Genomic_DNA"/>
</dbReference>
<gene>
    <name evidence="2" type="ORF">B0J12DRAFT_785879</name>
</gene>
<name>A0ABQ8G9C3_9PEZI</name>
<dbReference type="InterPro" id="IPR032675">
    <property type="entry name" value="LRR_dom_sf"/>
</dbReference>
<protein>
    <recommendedName>
        <fullName evidence="4">F-box domain-containing protein</fullName>
    </recommendedName>
</protein>
<feature type="region of interest" description="Disordered" evidence="1">
    <location>
        <begin position="330"/>
        <end position="350"/>
    </location>
</feature>
<accession>A0ABQ8G9C3</accession>
<proteinExistence type="predicted"/>
<dbReference type="Gene3D" id="3.80.10.10">
    <property type="entry name" value="Ribonuclease Inhibitor"/>
    <property type="match status" value="1"/>
</dbReference>
<comment type="caution">
    <text evidence="2">The sequence shown here is derived from an EMBL/GenBank/DDBJ whole genome shotgun (WGS) entry which is preliminary data.</text>
</comment>
<feature type="region of interest" description="Disordered" evidence="1">
    <location>
        <begin position="127"/>
        <end position="147"/>
    </location>
</feature>
<keyword evidence="3" id="KW-1185">Reference proteome</keyword>
<evidence type="ECO:0000256" key="1">
    <source>
        <dbReference type="SAM" id="MobiDB-lite"/>
    </source>
</evidence>
<evidence type="ECO:0000313" key="2">
    <source>
        <dbReference type="EMBL" id="KAH7049157.1"/>
    </source>
</evidence>
<evidence type="ECO:0000313" key="3">
    <source>
        <dbReference type="Proteomes" id="UP000774617"/>
    </source>
</evidence>